<sequence>MIFSVKDSLRQAVEAASGGLCTVMYTRKGQPVFLRRIPLFNLQDLDPSLGTGPHPAFVVGERTVSEIWVGMYPGVLPQGEIVSVPGAAPNPMLFANAAAAAQANGPGFHLVTNAEWAAVLLMHWAMNNKQEVLRGNTYWGRSHEAPWETAVRVDGRAPGETTGEHVHFTGSGPLTWRHDGTAWGIADLVSPKQWVAGLRLVNGEIQIIPNNNAAVNVDTDWRAILPDGSLVPPGTSGTLKWDIPLNASYSDDNVAQNLGAPILRTTRKSPPAEWDSAAPDQDYAQGGWSSVTAESGVSVPAILRALLILPPNGFKGNLSVRPYGTRLATRGLWGSEVVSGGATLDLIRTNTVFRVPRIAFVL</sequence>
<comment type="caution">
    <text evidence="1">The sequence shown here is derived from an EMBL/GenBank/DDBJ whole genome shotgun (WGS) entry which is preliminary data.</text>
</comment>
<evidence type="ECO:0000313" key="2">
    <source>
        <dbReference type="Proteomes" id="UP000287306"/>
    </source>
</evidence>
<protein>
    <submittedName>
        <fullName evidence="1">Uncharacterized protein</fullName>
    </submittedName>
</protein>
<evidence type="ECO:0000313" key="1">
    <source>
        <dbReference type="EMBL" id="RTH24591.1"/>
    </source>
</evidence>
<reference evidence="1 2" key="1">
    <citation type="journal article" date="2019" name="Extremophiles">
        <title>Biogeography of thermophiles and predominance of Thermus scotoductus in domestic water heaters.</title>
        <authorList>
            <person name="Wilpiszeski R.L."/>
            <person name="Zhang Z."/>
            <person name="House C.H."/>
        </authorList>
    </citation>
    <scope>NUCLEOTIDE SEQUENCE [LARGE SCALE GENOMIC DNA]</scope>
    <source>
        <strain evidence="1 2">25_S25</strain>
    </source>
</reference>
<gene>
    <name evidence="1" type="ORF">CSW38_08750</name>
</gene>
<dbReference type="RefSeq" id="WP_126170631.1">
    <property type="nucleotide sequence ID" value="NZ_PELL01000369.1"/>
</dbReference>
<accession>A0A430RW93</accession>
<proteinExistence type="predicted"/>
<organism evidence="1 2">
    <name type="scientific">Thermus scotoductus</name>
    <dbReference type="NCBI Taxonomy" id="37636"/>
    <lineage>
        <taxon>Bacteria</taxon>
        <taxon>Thermotogati</taxon>
        <taxon>Deinococcota</taxon>
        <taxon>Deinococci</taxon>
        <taxon>Thermales</taxon>
        <taxon>Thermaceae</taxon>
        <taxon>Thermus</taxon>
    </lineage>
</organism>
<dbReference type="AlphaFoldDB" id="A0A430RW93"/>
<name>A0A430RW93_THESC</name>
<dbReference type="EMBL" id="PELY01000288">
    <property type="protein sequence ID" value="RTH24591.1"/>
    <property type="molecule type" value="Genomic_DNA"/>
</dbReference>
<dbReference type="Proteomes" id="UP000287306">
    <property type="component" value="Unassembled WGS sequence"/>
</dbReference>